<evidence type="ECO:0000313" key="16">
    <source>
        <dbReference type="EMBL" id="KIU29506.1"/>
    </source>
</evidence>
<keyword evidence="4" id="KW-0410">Iron transport</keyword>
<dbReference type="GO" id="GO:0006826">
    <property type="term" value="P:iron ion transport"/>
    <property type="evidence" value="ECO:0007669"/>
    <property type="project" value="UniProtKB-KW"/>
</dbReference>
<evidence type="ECO:0000256" key="1">
    <source>
        <dbReference type="ARBA" id="ARBA00004571"/>
    </source>
</evidence>
<comment type="subcellular location">
    <subcellularLocation>
        <location evidence="1 11">Cell outer membrane</location>
        <topology evidence="1 11">Multi-pass membrane protein</topology>
    </subcellularLocation>
</comment>
<evidence type="ECO:0000256" key="13">
    <source>
        <dbReference type="SAM" id="MobiDB-lite"/>
    </source>
</evidence>
<dbReference type="SUPFAM" id="SSF56935">
    <property type="entry name" value="Porins"/>
    <property type="match status" value="1"/>
</dbReference>
<comment type="caution">
    <text evidence="16">The sequence shown here is derived from an EMBL/GenBank/DDBJ whole genome shotgun (WGS) entry which is preliminary data.</text>
</comment>
<feature type="compositionally biased region" description="Polar residues" evidence="13">
    <location>
        <begin position="700"/>
        <end position="709"/>
    </location>
</feature>
<evidence type="ECO:0000256" key="5">
    <source>
        <dbReference type="ARBA" id="ARBA00022692"/>
    </source>
</evidence>
<keyword evidence="6" id="KW-0408">Iron</keyword>
<dbReference type="PANTHER" id="PTHR32552">
    <property type="entry name" value="FERRICHROME IRON RECEPTOR-RELATED"/>
    <property type="match status" value="1"/>
</dbReference>
<evidence type="ECO:0000256" key="12">
    <source>
        <dbReference type="RuleBase" id="RU003357"/>
    </source>
</evidence>
<dbReference type="Pfam" id="PF07715">
    <property type="entry name" value="Plug"/>
    <property type="match status" value="1"/>
</dbReference>
<keyword evidence="5 11" id="KW-0812">Transmembrane</keyword>
<evidence type="ECO:0000256" key="11">
    <source>
        <dbReference type="PROSITE-ProRule" id="PRU01360"/>
    </source>
</evidence>
<dbReference type="AlphaFoldDB" id="A0A0D1MQ65"/>
<accession>A0A0D1MQ65</accession>
<gene>
    <name evidence="16" type="ORF">SR41_03960</name>
</gene>
<evidence type="ECO:0000259" key="14">
    <source>
        <dbReference type="Pfam" id="PF00593"/>
    </source>
</evidence>
<protein>
    <submittedName>
        <fullName evidence="16">TonB-dependent receptor</fullName>
    </submittedName>
</protein>
<keyword evidence="9 11" id="KW-0472">Membrane</keyword>
<evidence type="ECO:0000313" key="17">
    <source>
        <dbReference type="Proteomes" id="UP000033203"/>
    </source>
</evidence>
<dbReference type="InterPro" id="IPR036942">
    <property type="entry name" value="Beta-barrel_TonB_sf"/>
</dbReference>
<dbReference type="Proteomes" id="UP000033203">
    <property type="component" value="Unassembled WGS sequence"/>
</dbReference>
<organism evidence="16 17">
    <name type="scientific">Sphingomonas melonis</name>
    <dbReference type="NCBI Taxonomy" id="152682"/>
    <lineage>
        <taxon>Bacteria</taxon>
        <taxon>Pseudomonadati</taxon>
        <taxon>Pseudomonadota</taxon>
        <taxon>Alphaproteobacteria</taxon>
        <taxon>Sphingomonadales</taxon>
        <taxon>Sphingomonadaceae</taxon>
        <taxon>Sphingomonas</taxon>
    </lineage>
</organism>
<name>A0A0D1MQ65_9SPHN</name>
<evidence type="ECO:0000256" key="4">
    <source>
        <dbReference type="ARBA" id="ARBA00022496"/>
    </source>
</evidence>
<dbReference type="PATRIC" id="fig|1549858.7.peg.3302"/>
<feature type="domain" description="TonB-dependent receptor plug" evidence="15">
    <location>
        <begin position="60"/>
        <end position="169"/>
    </location>
</feature>
<dbReference type="InterPro" id="IPR000531">
    <property type="entry name" value="Beta-barrel_TonB"/>
</dbReference>
<dbReference type="EMBL" id="JXTP01000017">
    <property type="protein sequence ID" value="KIU29506.1"/>
    <property type="molecule type" value="Genomic_DNA"/>
</dbReference>
<evidence type="ECO:0000256" key="6">
    <source>
        <dbReference type="ARBA" id="ARBA00023004"/>
    </source>
</evidence>
<feature type="compositionally biased region" description="Low complexity" evidence="13">
    <location>
        <begin position="27"/>
        <end position="44"/>
    </location>
</feature>
<feature type="compositionally biased region" description="Pro residues" evidence="13">
    <location>
        <begin position="16"/>
        <end position="26"/>
    </location>
</feature>
<evidence type="ECO:0000256" key="7">
    <source>
        <dbReference type="ARBA" id="ARBA00023065"/>
    </source>
</evidence>
<feature type="region of interest" description="Disordered" evidence="13">
    <location>
        <begin position="683"/>
        <end position="710"/>
    </location>
</feature>
<dbReference type="PANTHER" id="PTHR32552:SF81">
    <property type="entry name" value="TONB-DEPENDENT OUTER MEMBRANE RECEPTOR"/>
    <property type="match status" value="1"/>
</dbReference>
<sequence>MSLTLAMLLAGQTVPQPTPEPVPTPENVPAQDDASAAQGAPAPAGAGDIVVTARRRAESVQRVPIAISVIGGAELDKTGAFNVNRLQQQQPSLQFYSSNPRNSAINIRGLGAPFGLTNDGIEQGVGFYVDGVYIGRIGASTFDFVDVERVEVLRGPQGTLYGKNTTSGALNITTRPPSFTPEARIELTAGNYEFVQAKASVSGPLSDRVALRLSASSTQRQGTIYDVTSGRNLHRLDNNGVRGQLLWNASDSLNFTLSGDYNVQNPLCCVQYYARVGTTQRPIARQYAALAAAFNYRPPSTNPFDRVTDLDAPINSRQEIGGVSLVGNWDLGPATLTSVSAWRYWDWQPQNDRDFIGLPITTVSQNPSQQKQVSQELRLASNGTNRLDYTVGAFFFHQTINTQGSQVQGSAASRFLLSGNDANNPNVLNGLTSTNTINFDNTSFAVFGKLNWALTDALHIQPGLRVNYDRKSGFYESVVSIRNAQYAFTATADNVAALLASQPTAAARTTFQNQINTLAPQRYSPRFSAWNTSGDITVSYDVSPDIHAYATYARSFKSGGINLSGLPLNSTSTGVDLSTQTVKPEKVNNYEIGLKTQFLNRRLTLNLAGYWTDVFDYQATVNNNAINVIRGYLANAGQVRSRGFEFDTSFRPSSRLNLYVNGAFTDAKYVRFANAPCPPELSGGSAASATNPASPAGQAGSATQPSYSPAQCDISGQRLPGISKWSFSFGGEYNVPVGSKGGEAYVGYDGNYRSRFSSNPSPSAYTWIEGYSLSNVRAGYREGGINVFGWVRNVFDKQYFELLSTQSGSTGLIVGQPGDPRTYGVTLSTRF</sequence>
<reference evidence="16 17" key="1">
    <citation type="submission" date="2015-01" db="EMBL/GenBank/DDBJ databases">
        <title>Genome of Sphingomonas taxi strain 30a.</title>
        <authorList>
            <person name="Eevers N."/>
            <person name="Van Hamme J."/>
            <person name="Bottos E."/>
            <person name="Weyens N."/>
            <person name="Vangronsveld J."/>
        </authorList>
    </citation>
    <scope>NUCLEOTIDE SEQUENCE [LARGE SCALE GENOMIC DNA]</scope>
    <source>
        <strain evidence="16 17">30a</strain>
    </source>
</reference>
<feature type="compositionally biased region" description="Low complexity" evidence="13">
    <location>
        <begin position="683"/>
        <end position="697"/>
    </location>
</feature>
<evidence type="ECO:0000256" key="9">
    <source>
        <dbReference type="ARBA" id="ARBA00023136"/>
    </source>
</evidence>
<proteinExistence type="inferred from homology"/>
<dbReference type="Gene3D" id="2.40.170.20">
    <property type="entry name" value="TonB-dependent receptor, beta-barrel domain"/>
    <property type="match status" value="1"/>
</dbReference>
<evidence type="ECO:0000256" key="8">
    <source>
        <dbReference type="ARBA" id="ARBA00023077"/>
    </source>
</evidence>
<keyword evidence="3 11" id="KW-1134">Transmembrane beta strand</keyword>
<evidence type="ECO:0000256" key="3">
    <source>
        <dbReference type="ARBA" id="ARBA00022452"/>
    </source>
</evidence>
<feature type="region of interest" description="Disordered" evidence="13">
    <location>
        <begin position="11"/>
        <end position="44"/>
    </location>
</feature>
<keyword evidence="8 12" id="KW-0798">TonB box</keyword>
<evidence type="ECO:0000256" key="2">
    <source>
        <dbReference type="ARBA" id="ARBA00022448"/>
    </source>
</evidence>
<keyword evidence="16" id="KW-0675">Receptor</keyword>
<keyword evidence="10 11" id="KW-0998">Cell outer membrane</keyword>
<keyword evidence="7" id="KW-0406">Ion transport</keyword>
<comment type="similarity">
    <text evidence="11 12">Belongs to the TonB-dependent receptor family.</text>
</comment>
<dbReference type="Pfam" id="PF00593">
    <property type="entry name" value="TonB_dep_Rec_b-barrel"/>
    <property type="match status" value="1"/>
</dbReference>
<dbReference type="CDD" id="cd01347">
    <property type="entry name" value="ligand_gated_channel"/>
    <property type="match status" value="1"/>
</dbReference>
<keyword evidence="2 11" id="KW-0813">Transport</keyword>
<feature type="domain" description="TonB-dependent receptor-like beta-barrel" evidence="14">
    <location>
        <begin position="287"/>
        <end position="794"/>
    </location>
</feature>
<dbReference type="PROSITE" id="PS52016">
    <property type="entry name" value="TONB_DEPENDENT_REC_3"/>
    <property type="match status" value="1"/>
</dbReference>
<dbReference type="InterPro" id="IPR039426">
    <property type="entry name" value="TonB-dep_rcpt-like"/>
</dbReference>
<evidence type="ECO:0000256" key="10">
    <source>
        <dbReference type="ARBA" id="ARBA00023237"/>
    </source>
</evidence>
<dbReference type="GO" id="GO:0009279">
    <property type="term" value="C:cell outer membrane"/>
    <property type="evidence" value="ECO:0007669"/>
    <property type="project" value="UniProtKB-SubCell"/>
</dbReference>
<evidence type="ECO:0000259" key="15">
    <source>
        <dbReference type="Pfam" id="PF07715"/>
    </source>
</evidence>
<dbReference type="InterPro" id="IPR012910">
    <property type="entry name" value="Plug_dom"/>
</dbReference>